<dbReference type="AlphaFoldDB" id="E4KLV7"/>
<dbReference type="InterPro" id="IPR018392">
    <property type="entry name" value="LysM"/>
</dbReference>
<keyword evidence="2" id="KW-0812">Transmembrane</keyword>
<dbReference type="EMBL" id="AENN01000001">
    <property type="protein sequence ID" value="EFR32054.1"/>
    <property type="molecule type" value="Genomic_DNA"/>
</dbReference>
<dbReference type="Gene3D" id="3.10.350.10">
    <property type="entry name" value="LysM domain"/>
    <property type="match status" value="1"/>
</dbReference>
<gene>
    <name evidence="4" type="ORF">HMPREF9257_0939</name>
</gene>
<accession>E4KLV7</accession>
<dbReference type="eggNOG" id="COG1388">
    <property type="taxonomic scope" value="Bacteria"/>
</dbReference>
<evidence type="ECO:0000256" key="1">
    <source>
        <dbReference type="SAM" id="MobiDB-lite"/>
    </source>
</evidence>
<evidence type="ECO:0000313" key="5">
    <source>
        <dbReference type="Proteomes" id="UP000005990"/>
    </source>
</evidence>
<dbReference type="Proteomes" id="UP000005990">
    <property type="component" value="Unassembled WGS sequence"/>
</dbReference>
<evidence type="ECO:0000313" key="4">
    <source>
        <dbReference type="EMBL" id="EFR32054.1"/>
    </source>
</evidence>
<dbReference type="PROSITE" id="PS51782">
    <property type="entry name" value="LYSM"/>
    <property type="match status" value="1"/>
</dbReference>
<protein>
    <submittedName>
        <fullName evidence="4">LysM domain protein</fullName>
    </submittedName>
</protein>
<comment type="caution">
    <text evidence="4">The sequence shown here is derived from an EMBL/GenBank/DDBJ whole genome shotgun (WGS) entry which is preliminary data.</text>
</comment>
<dbReference type="InterPro" id="IPR036779">
    <property type="entry name" value="LysM_dom_sf"/>
</dbReference>
<name>E4KLV7_9LACT</name>
<feature type="compositionally biased region" description="Polar residues" evidence="1">
    <location>
        <begin position="63"/>
        <end position="72"/>
    </location>
</feature>
<dbReference type="SMART" id="SM00257">
    <property type="entry name" value="LysM"/>
    <property type="match status" value="1"/>
</dbReference>
<dbReference type="STRING" id="908337.HMPREF9257_0939"/>
<keyword evidence="2" id="KW-1133">Transmembrane helix</keyword>
<sequence length="239" mass="26374">MPKDHEFEDEYQTRESHQDSFESDLFEEPKRASYQAPNNRQAKDSKKGRPWSQRFSADENLKNRQFSRTARNQPDKEATTLSKVLLAVFVVLLIIPLAIFMIVDAQRNNDDIPGRKAEQVMISRTSTSQESSSASSQSSSSQSSASQSISSRAITVENDDESSSESTGVTEEVTQPETPAVEPETPEPTPSGSGSYTIQQGDTWYGVARNYGIDVYTLLEMNGATTSTPIHPGMTIVVP</sequence>
<feature type="compositionally biased region" description="Low complexity" evidence="1">
    <location>
        <begin position="122"/>
        <end position="155"/>
    </location>
</feature>
<feature type="region of interest" description="Disordered" evidence="1">
    <location>
        <begin position="120"/>
        <end position="199"/>
    </location>
</feature>
<evidence type="ECO:0000256" key="2">
    <source>
        <dbReference type="SAM" id="Phobius"/>
    </source>
</evidence>
<dbReference type="SUPFAM" id="SSF54106">
    <property type="entry name" value="LysM domain"/>
    <property type="match status" value="1"/>
</dbReference>
<evidence type="ECO:0000259" key="3">
    <source>
        <dbReference type="PROSITE" id="PS51782"/>
    </source>
</evidence>
<organism evidence="4 5">
    <name type="scientific">Eremococcus coleocola ACS-139-V-Col8</name>
    <dbReference type="NCBI Taxonomy" id="908337"/>
    <lineage>
        <taxon>Bacteria</taxon>
        <taxon>Bacillati</taxon>
        <taxon>Bacillota</taxon>
        <taxon>Bacilli</taxon>
        <taxon>Lactobacillales</taxon>
        <taxon>Aerococcaceae</taxon>
        <taxon>Eremococcus</taxon>
    </lineage>
</organism>
<feature type="compositionally biased region" description="Low complexity" evidence="1">
    <location>
        <begin position="164"/>
        <end position="183"/>
    </location>
</feature>
<dbReference type="Pfam" id="PF01476">
    <property type="entry name" value="LysM"/>
    <property type="match status" value="1"/>
</dbReference>
<keyword evidence="5" id="KW-1185">Reference proteome</keyword>
<reference evidence="4 5" key="1">
    <citation type="submission" date="2010-10" db="EMBL/GenBank/DDBJ databases">
        <authorList>
            <person name="Durkin A.S."/>
            <person name="Madupu R."/>
            <person name="Torralba M."/>
            <person name="Gillis M."/>
            <person name="Methe B."/>
            <person name="Sutton G."/>
            <person name="Nelson K.E."/>
        </authorList>
    </citation>
    <scope>NUCLEOTIDE SEQUENCE [LARGE SCALE GENOMIC DNA]</scope>
    <source>
        <strain evidence="4 5">ACS-139-V-Col8</strain>
    </source>
</reference>
<keyword evidence="2" id="KW-0472">Membrane</keyword>
<proteinExistence type="predicted"/>
<feature type="domain" description="LysM" evidence="3">
    <location>
        <begin position="194"/>
        <end position="238"/>
    </location>
</feature>
<dbReference type="CDD" id="cd00118">
    <property type="entry name" value="LysM"/>
    <property type="match status" value="1"/>
</dbReference>
<feature type="region of interest" description="Disordered" evidence="1">
    <location>
        <begin position="1"/>
        <end position="76"/>
    </location>
</feature>
<feature type="transmembrane region" description="Helical" evidence="2">
    <location>
        <begin position="84"/>
        <end position="103"/>
    </location>
</feature>
<feature type="compositionally biased region" description="Basic and acidic residues" evidence="1">
    <location>
        <begin position="1"/>
        <end position="20"/>
    </location>
</feature>
<dbReference type="OrthoDB" id="2152150at2"/>
<dbReference type="RefSeq" id="WP_006417537.1">
    <property type="nucleotide sequence ID" value="NZ_AENN01000001.1"/>
</dbReference>